<evidence type="ECO:0000256" key="6">
    <source>
        <dbReference type="ARBA" id="ARBA00022801"/>
    </source>
</evidence>
<evidence type="ECO:0000256" key="4">
    <source>
        <dbReference type="ARBA" id="ARBA00022670"/>
    </source>
</evidence>
<dbReference type="PANTHER" id="PTHR24276:SF96">
    <property type="entry name" value="PEPTIDASE S1 DOMAIN-CONTAINING PROTEIN"/>
    <property type="match status" value="1"/>
</dbReference>
<dbReference type="PANTHER" id="PTHR24276">
    <property type="entry name" value="POLYSERASE-RELATED"/>
    <property type="match status" value="1"/>
</dbReference>
<dbReference type="EMBL" id="JACSEA010000004">
    <property type="protein sequence ID" value="KAF7402239.1"/>
    <property type="molecule type" value="Genomic_DNA"/>
</dbReference>
<evidence type="ECO:0000256" key="7">
    <source>
        <dbReference type="ARBA" id="ARBA00022825"/>
    </source>
</evidence>
<dbReference type="PRINTS" id="PR00722">
    <property type="entry name" value="CHYMOTRYPSIN"/>
</dbReference>
<evidence type="ECO:0000259" key="11">
    <source>
        <dbReference type="PROSITE" id="PS50240"/>
    </source>
</evidence>
<keyword evidence="13" id="KW-1185">Reference proteome</keyword>
<evidence type="ECO:0000256" key="1">
    <source>
        <dbReference type="ARBA" id="ARBA00004613"/>
    </source>
</evidence>
<gene>
    <name evidence="12" type="ORF">HZH66_004506</name>
</gene>
<dbReference type="AlphaFoldDB" id="A0A834KCB8"/>
<dbReference type="FunFam" id="2.40.10.10:FF:000146">
    <property type="entry name" value="Serine protease 53"/>
    <property type="match status" value="1"/>
</dbReference>
<evidence type="ECO:0000313" key="12">
    <source>
        <dbReference type="EMBL" id="KAF7402239.1"/>
    </source>
</evidence>
<keyword evidence="5" id="KW-0732">Signal</keyword>
<sequence length="253" mass="27969">MKTTPLEFCPTMFVEPQVWHDCRVNVTSAESISSRVIGGKDAEDNAFPYQVSIRVQGFHICGGSIINKQWILTAAHCLRNPIDTFVVVGSNSILSGGISYGVKEMIIHSKYSVNPIINDIGLIKIFGKFEYSNAVAPIQLPDKDIDETNCTAIFTGWGETKNTGGRDNWLQIINLKIVELPKCRMIYQSVKNTNICTDNSHTHGVCYGDSGSPLVLNGVQIGLASWVTPCAKGYPDVHTRIYSYIDWIISHIS</sequence>
<evidence type="ECO:0000313" key="13">
    <source>
        <dbReference type="Proteomes" id="UP000614350"/>
    </source>
</evidence>
<dbReference type="GO" id="GO:0006508">
    <property type="term" value="P:proteolysis"/>
    <property type="evidence" value="ECO:0007669"/>
    <property type="project" value="UniProtKB-KW"/>
</dbReference>
<dbReference type="InterPro" id="IPR001314">
    <property type="entry name" value="Peptidase_S1A"/>
</dbReference>
<proteinExistence type="inferred from homology"/>
<keyword evidence="9" id="KW-1015">Disulfide bond</keyword>
<keyword evidence="8" id="KW-0865">Zymogen</keyword>
<name>A0A834KCB8_VESVU</name>
<evidence type="ECO:0000256" key="9">
    <source>
        <dbReference type="ARBA" id="ARBA00023157"/>
    </source>
</evidence>
<evidence type="ECO:0000256" key="8">
    <source>
        <dbReference type="ARBA" id="ARBA00023145"/>
    </source>
</evidence>
<keyword evidence="4 10" id="KW-0645">Protease</keyword>
<reference evidence="12" key="1">
    <citation type="journal article" date="2020" name="G3 (Bethesda)">
        <title>High-Quality Assemblies for Three Invasive Social Wasps from the &lt;i&gt;Vespula&lt;/i&gt; Genus.</title>
        <authorList>
            <person name="Harrop T.W.R."/>
            <person name="Guhlin J."/>
            <person name="McLaughlin G.M."/>
            <person name="Permina E."/>
            <person name="Stockwell P."/>
            <person name="Gilligan J."/>
            <person name="Le Lec M.F."/>
            <person name="Gruber M.A.M."/>
            <person name="Quinn O."/>
            <person name="Lovegrove M."/>
            <person name="Duncan E.J."/>
            <person name="Remnant E.J."/>
            <person name="Van Eeckhoven J."/>
            <person name="Graham B."/>
            <person name="Knapp R.A."/>
            <person name="Langford K.W."/>
            <person name="Kronenberg Z."/>
            <person name="Press M.O."/>
            <person name="Eacker S.M."/>
            <person name="Wilson-Rankin E.E."/>
            <person name="Purcell J."/>
            <person name="Lester P.J."/>
            <person name="Dearden P.K."/>
        </authorList>
    </citation>
    <scope>NUCLEOTIDE SEQUENCE</scope>
    <source>
        <strain evidence="12">Marl-1</strain>
    </source>
</reference>
<evidence type="ECO:0000256" key="3">
    <source>
        <dbReference type="ARBA" id="ARBA00022525"/>
    </source>
</evidence>
<evidence type="ECO:0000256" key="2">
    <source>
        <dbReference type="ARBA" id="ARBA00007664"/>
    </source>
</evidence>
<evidence type="ECO:0000256" key="5">
    <source>
        <dbReference type="ARBA" id="ARBA00022729"/>
    </source>
</evidence>
<keyword evidence="3" id="KW-0964">Secreted</keyword>
<dbReference type="GO" id="GO:0004252">
    <property type="term" value="F:serine-type endopeptidase activity"/>
    <property type="evidence" value="ECO:0007669"/>
    <property type="project" value="InterPro"/>
</dbReference>
<dbReference type="PROSITE" id="PS00135">
    <property type="entry name" value="TRYPSIN_SER"/>
    <property type="match status" value="1"/>
</dbReference>
<comment type="subcellular location">
    <subcellularLocation>
        <location evidence="1">Secreted</location>
    </subcellularLocation>
</comment>
<comment type="caution">
    <text evidence="12">The sequence shown here is derived from an EMBL/GenBank/DDBJ whole genome shotgun (WGS) entry which is preliminary data.</text>
</comment>
<comment type="similarity">
    <text evidence="2">Belongs to the peptidase S1 family.</text>
</comment>
<evidence type="ECO:0000256" key="10">
    <source>
        <dbReference type="RuleBase" id="RU363034"/>
    </source>
</evidence>
<dbReference type="CDD" id="cd00190">
    <property type="entry name" value="Tryp_SPc"/>
    <property type="match status" value="1"/>
</dbReference>
<dbReference type="Pfam" id="PF00089">
    <property type="entry name" value="Trypsin"/>
    <property type="match status" value="1"/>
</dbReference>
<dbReference type="GO" id="GO:0005576">
    <property type="term" value="C:extracellular region"/>
    <property type="evidence" value="ECO:0007669"/>
    <property type="project" value="UniProtKB-SubCell"/>
</dbReference>
<dbReference type="SMART" id="SM00020">
    <property type="entry name" value="Tryp_SPc"/>
    <property type="match status" value="1"/>
</dbReference>
<dbReference type="PROSITE" id="PS00134">
    <property type="entry name" value="TRYPSIN_HIS"/>
    <property type="match status" value="1"/>
</dbReference>
<keyword evidence="7 10" id="KW-0720">Serine protease</keyword>
<dbReference type="Gene3D" id="2.40.10.10">
    <property type="entry name" value="Trypsin-like serine proteases"/>
    <property type="match status" value="2"/>
</dbReference>
<dbReference type="InterPro" id="IPR018114">
    <property type="entry name" value="TRYPSIN_HIS"/>
</dbReference>
<dbReference type="InterPro" id="IPR009003">
    <property type="entry name" value="Peptidase_S1_PA"/>
</dbReference>
<dbReference type="PROSITE" id="PS50240">
    <property type="entry name" value="TRYPSIN_DOM"/>
    <property type="match status" value="1"/>
</dbReference>
<protein>
    <recommendedName>
        <fullName evidence="11">Peptidase S1 domain-containing protein</fullName>
    </recommendedName>
</protein>
<dbReference type="InterPro" id="IPR043504">
    <property type="entry name" value="Peptidase_S1_PA_chymotrypsin"/>
</dbReference>
<dbReference type="InterPro" id="IPR001254">
    <property type="entry name" value="Trypsin_dom"/>
</dbReference>
<dbReference type="InterPro" id="IPR050430">
    <property type="entry name" value="Peptidase_S1"/>
</dbReference>
<accession>A0A834KCB8</accession>
<feature type="domain" description="Peptidase S1" evidence="11">
    <location>
        <begin position="36"/>
        <end position="253"/>
    </location>
</feature>
<dbReference type="Proteomes" id="UP000614350">
    <property type="component" value="Unassembled WGS sequence"/>
</dbReference>
<organism evidence="12 13">
    <name type="scientific">Vespula vulgaris</name>
    <name type="common">Yellow jacket</name>
    <name type="synonym">Wasp</name>
    <dbReference type="NCBI Taxonomy" id="7454"/>
    <lineage>
        <taxon>Eukaryota</taxon>
        <taxon>Metazoa</taxon>
        <taxon>Ecdysozoa</taxon>
        <taxon>Arthropoda</taxon>
        <taxon>Hexapoda</taxon>
        <taxon>Insecta</taxon>
        <taxon>Pterygota</taxon>
        <taxon>Neoptera</taxon>
        <taxon>Endopterygota</taxon>
        <taxon>Hymenoptera</taxon>
        <taxon>Apocrita</taxon>
        <taxon>Aculeata</taxon>
        <taxon>Vespoidea</taxon>
        <taxon>Vespidae</taxon>
        <taxon>Vespinae</taxon>
        <taxon>Vespula</taxon>
    </lineage>
</organism>
<dbReference type="InterPro" id="IPR033116">
    <property type="entry name" value="TRYPSIN_SER"/>
</dbReference>
<dbReference type="SUPFAM" id="SSF50494">
    <property type="entry name" value="Trypsin-like serine proteases"/>
    <property type="match status" value="1"/>
</dbReference>
<keyword evidence="6 10" id="KW-0378">Hydrolase</keyword>